<evidence type="ECO:0000256" key="5">
    <source>
        <dbReference type="ARBA" id="ARBA00023136"/>
    </source>
</evidence>
<dbReference type="GO" id="GO:0016020">
    <property type="term" value="C:membrane"/>
    <property type="evidence" value="ECO:0007669"/>
    <property type="project" value="UniProtKB-SubCell"/>
</dbReference>
<comment type="subcellular location">
    <subcellularLocation>
        <location evidence="1">Membrane</location>
        <topology evidence="1">Single-pass membrane protein</topology>
    </subcellularLocation>
</comment>
<evidence type="ECO:0000256" key="1">
    <source>
        <dbReference type="ARBA" id="ARBA00004167"/>
    </source>
</evidence>
<keyword evidence="3" id="KW-0328">Glycosyltransferase</keyword>
<keyword evidence="5" id="KW-0472">Membrane</keyword>
<reference evidence="6 7" key="1">
    <citation type="submission" date="2014-09" db="EMBL/GenBank/DDBJ databases">
        <authorList>
            <person name="Martin A.A."/>
        </authorList>
    </citation>
    <scope>NUCLEOTIDE SEQUENCE</scope>
    <source>
        <strain evidence="7">ED321</strain>
        <strain evidence="6">ED321 Heterogonic</strain>
    </source>
</reference>
<dbReference type="AlphaFoldDB" id="A0A090LPF2"/>
<keyword evidence="7" id="KW-1185">Reference proteome</keyword>
<evidence type="ECO:0000313" key="7">
    <source>
        <dbReference type="Proteomes" id="UP000035682"/>
    </source>
</evidence>
<dbReference type="InterPro" id="IPR004988">
    <property type="entry name" value="DUF273"/>
</dbReference>
<dbReference type="WormBase" id="SRAE_2000406400">
    <property type="protein sequence ID" value="SRP03564"/>
    <property type="gene ID" value="WBGene00264292"/>
</dbReference>
<dbReference type="STRING" id="34506.A0A090LPF2"/>
<dbReference type="WBParaSite" id="SRAE_2000406400.1">
    <property type="protein sequence ID" value="SRAE_2000406400.1"/>
    <property type="gene ID" value="WBGene00264292"/>
</dbReference>
<gene>
    <name evidence="6 8 9" type="ORF">SRAE_2000406400</name>
</gene>
<dbReference type="Pfam" id="PF01697">
    <property type="entry name" value="Glyco_transf_92"/>
    <property type="match status" value="1"/>
</dbReference>
<dbReference type="InterPro" id="IPR008166">
    <property type="entry name" value="Glyco_transf_92"/>
</dbReference>
<dbReference type="CTD" id="36381785"/>
<dbReference type="GeneID" id="36381785"/>
<evidence type="ECO:0000313" key="6">
    <source>
        <dbReference type="EMBL" id="CEF69415.1"/>
    </source>
</evidence>
<evidence type="ECO:0000313" key="8">
    <source>
        <dbReference type="WBParaSite" id="SRAE_2000406400.1"/>
    </source>
</evidence>
<evidence type="ECO:0000256" key="4">
    <source>
        <dbReference type="ARBA" id="ARBA00022679"/>
    </source>
</evidence>
<reference evidence="8" key="2">
    <citation type="submission" date="2020-12" db="UniProtKB">
        <authorList>
            <consortium name="WormBaseParasite"/>
        </authorList>
    </citation>
    <scope>IDENTIFICATION</scope>
</reference>
<dbReference type="Pfam" id="PF03314">
    <property type="entry name" value="DUF273"/>
    <property type="match status" value="1"/>
</dbReference>
<evidence type="ECO:0000313" key="9">
    <source>
        <dbReference type="WormBase" id="SRAE_2000406400"/>
    </source>
</evidence>
<accession>A0A090LPF2</accession>
<name>A0A090LPF2_STRRB</name>
<proteinExistence type="inferred from homology"/>
<dbReference type="RefSeq" id="XP_024508615.1">
    <property type="nucleotide sequence ID" value="XM_024642889.1"/>
</dbReference>
<dbReference type="Proteomes" id="UP000035682">
    <property type="component" value="Unplaced"/>
</dbReference>
<dbReference type="OrthoDB" id="407658at2759"/>
<keyword evidence="4" id="KW-0808">Transferase</keyword>
<comment type="similarity">
    <text evidence="2">Belongs to the glycosyltransferase 92 family.</text>
</comment>
<dbReference type="EMBL" id="LN609529">
    <property type="protein sequence ID" value="CEF69415.1"/>
    <property type="molecule type" value="Genomic_DNA"/>
</dbReference>
<evidence type="ECO:0000256" key="2">
    <source>
        <dbReference type="ARBA" id="ARBA00007647"/>
    </source>
</evidence>
<organism evidence="6">
    <name type="scientific">Strongyloides ratti</name>
    <name type="common">Parasitic roundworm</name>
    <dbReference type="NCBI Taxonomy" id="34506"/>
    <lineage>
        <taxon>Eukaryota</taxon>
        <taxon>Metazoa</taxon>
        <taxon>Ecdysozoa</taxon>
        <taxon>Nematoda</taxon>
        <taxon>Chromadorea</taxon>
        <taxon>Rhabditida</taxon>
        <taxon>Tylenchina</taxon>
        <taxon>Panagrolaimomorpha</taxon>
        <taxon>Strongyloidoidea</taxon>
        <taxon>Strongyloididae</taxon>
        <taxon>Strongyloides</taxon>
    </lineage>
</organism>
<evidence type="ECO:0000256" key="3">
    <source>
        <dbReference type="ARBA" id="ARBA00022676"/>
    </source>
</evidence>
<protein>
    <submittedName>
        <fullName evidence="6 8">Uncharacterized protein</fullName>
    </submittedName>
</protein>
<sequence>MNNEIQVKENYGKSLKIAIIIVIENKDNFNKYKLALTSLECYTKGRNYIFKILDFNENRNLSILCPQDDFFFARHCAVGKYLEEHDKNIDYGIVLDGDIGVMNPNKFLEDYLPKNDNEFIVMAQRLFTHEFAASPLIIKNCIEGRNFLYEWSEFFYRTPSNFHGSDNGAVMQFFMHKFLNYSYTRQMNRCYDLYEKIYEWEAFRKFTICTMAMLYQISLDNNVNGDLLYKNGSIRVLRRFPFRSFVRDIWETKSKISNDDFFLHGLKEINMGKKVLFGHWKNPLTINEFDLKKCNHSNFTKLWQYKKNYIIQSSKVYSILLSVKLTIEKEYNKSIYSKISELNNYPVIDDNIYIASIFENELDDIKIILFTISINSTRKIPFDNIKKLEQYRFEDQLKLNYKSYKGVIIDSQSYENMFSKYFLNHINQKKFITIPSDNNVDGFSVCTPILFNFSNLGKIIHFFTYWKSQNASYFIVYYHSWTKKINDFINDIKNELNINIVFWSNLPFNSNKSDYLNPNFQTNYHFQRLAELDCIYRSKNKVKFVIQSQLDEEINNKNINFLFSQMMELYPDASGLRFPYYSKVITSINDILVVYEKDFINIDKKSLVMYNLDFNDIDNINDNLININYNQNFVYQVGYKKITITTKKNVVYTDWLVPLHHWNREKWKVSNNSWLVI</sequence>
<dbReference type="PANTHER" id="PTHR31562">
    <property type="entry name" value="PROTEIN CBG18972"/>
    <property type="match status" value="1"/>
</dbReference>
<dbReference type="PANTHER" id="PTHR31562:SF4">
    <property type="entry name" value="DUF268 DOMAIN-CONTAINING PROTEIN-RELATED"/>
    <property type="match status" value="1"/>
</dbReference>
<dbReference type="GO" id="GO:0016757">
    <property type="term" value="F:glycosyltransferase activity"/>
    <property type="evidence" value="ECO:0007669"/>
    <property type="project" value="UniProtKB-KW"/>
</dbReference>